<evidence type="ECO:0000313" key="4">
    <source>
        <dbReference type="Proteomes" id="UP000051861"/>
    </source>
</evidence>
<dbReference type="EMBL" id="LIZX01000048">
    <property type="protein sequence ID" value="KPJ68609.1"/>
    <property type="molecule type" value="Genomic_DNA"/>
</dbReference>
<dbReference type="InterPro" id="IPR011659">
    <property type="entry name" value="WD40"/>
</dbReference>
<keyword evidence="2" id="KW-0472">Membrane</keyword>
<keyword evidence="2" id="KW-1133">Transmembrane helix</keyword>
<dbReference type="Proteomes" id="UP000051861">
    <property type="component" value="Unassembled WGS sequence"/>
</dbReference>
<evidence type="ECO:0008006" key="5">
    <source>
        <dbReference type="Google" id="ProtNLM"/>
    </source>
</evidence>
<gene>
    <name evidence="3" type="ORF">AMJ44_06090</name>
</gene>
<dbReference type="InterPro" id="IPR011042">
    <property type="entry name" value="6-blade_b-propeller_TolB-like"/>
</dbReference>
<protein>
    <recommendedName>
        <fullName evidence="5">Bacterial surface antigen (D15) domain-containing protein</fullName>
    </recommendedName>
</protein>
<evidence type="ECO:0000256" key="1">
    <source>
        <dbReference type="ARBA" id="ARBA00009820"/>
    </source>
</evidence>
<comment type="caution">
    <text evidence="3">The sequence shown here is derived from an EMBL/GenBank/DDBJ whole genome shotgun (WGS) entry which is preliminary data.</text>
</comment>
<evidence type="ECO:0000256" key="2">
    <source>
        <dbReference type="SAM" id="Phobius"/>
    </source>
</evidence>
<dbReference type="PANTHER" id="PTHR36842">
    <property type="entry name" value="PROTEIN TOLB HOMOLOG"/>
    <property type="match status" value="1"/>
</dbReference>
<feature type="transmembrane region" description="Helical" evidence="2">
    <location>
        <begin position="78"/>
        <end position="98"/>
    </location>
</feature>
<dbReference type="Pfam" id="PF07676">
    <property type="entry name" value="PD40"/>
    <property type="match status" value="4"/>
</dbReference>
<dbReference type="AlphaFoldDB" id="A0A0S7Y1H1"/>
<keyword evidence="2" id="KW-0812">Transmembrane</keyword>
<dbReference type="SUPFAM" id="SSF82171">
    <property type="entry name" value="DPP6 N-terminal domain-like"/>
    <property type="match status" value="1"/>
</dbReference>
<accession>A0A0S7Y1H1</accession>
<evidence type="ECO:0000313" key="3">
    <source>
        <dbReference type="EMBL" id="KPJ68609.1"/>
    </source>
</evidence>
<organism evidence="3 4">
    <name type="scientific">candidate division WOR-1 bacterium DG_54_3</name>
    <dbReference type="NCBI Taxonomy" id="1703775"/>
    <lineage>
        <taxon>Bacteria</taxon>
        <taxon>Bacillati</taxon>
        <taxon>Saganbacteria</taxon>
    </lineage>
</organism>
<dbReference type="Gene3D" id="2.40.160.50">
    <property type="entry name" value="membrane protein fhac: a member of the omp85/tpsb transporter family"/>
    <property type="match status" value="1"/>
</dbReference>
<proteinExistence type="inferred from homology"/>
<sequence length="1020" mass="118736">MKLNSVRKVLRFFKTEYRNLKSGKPISGDWFNLRVDRYIPSVILPKRARTRPRPNKANLSFCPPLMVALVDLSKNIKVLLLSILFLLLSAPAFGQYYFGKNKIQYTDFDWQVLTTDHFNIYFYPEEKEIAKIAANYAEESYKFLENKFSHHIKKKLPLVIYSSPNYFEQTNVIPTLLPENVAGFTEFFKGRMVIPFDGSYFRFRRVIRHELVHAFVMHKLPYVMKSHRRYNFSGLPLWFEEGLAEHWSGEWDAEADMMMRDLVISGRFLKLEDIYQVYGSYLMYKIGESFLGFLEREYGDDKIRMIFENYWRGNNFREVFEITFRKSLKEVWTEWEYFLKKKYFPQIKESDLPDRVSAQLTFDGINIMPEPLSLEGKEWVVFKSNKLGYSTICLMSPKGEKKKLITLVKGERSPKFESLHLMKSKIDVCPEGKVAFVSKSNENDVLYVYDVKSRKVQRKNGFVDLTGLSSPTWSPDGRNVAFIGVNKEGYSDLYSYDFETELLKRLTFDLYEEKDPRWSPDGRYIAFSSDRGVFGDDGFLNLFLLDLSANEIKPLTLGPYHDLSCDWSPSGEGLVFSSDRNGAYNLYFLPLDSLEDPSKERGFFQAIQLTDLITGAFDPSFSSDGKTICFSAYQGYSFQIYKMAFSTGSRFAGEDSLGKIVDFSYDTNQVASNPQRFWRPEKIEGTHQKGMARYKKRFSFDIAQSVISYDAVYGTVGGFQMALSDMLGNHQYFFLVGNSARSREEFLSSFNFGLTYLNKTHRINYGLGFYHLKDEYYEEYYGFYDERQYGGLAFASYPLSKFNRVETSFFLRQSDREYSPQRKRRAFLSTNYISLILDTSIWDFVGPIDGTRFNLTLGLTMDVKRSELYNKLILFDLRKYLRLKKNSCFAIRAMGFSSSGEEPQRLYLGGSWSLRGYDRRAFYGRHLVLINNELRFPLINNLSIGFPIGKLSFQAIRGALFFDAGNAWDHDFERLFGSFGIGARVSLGWVIVLRFDVSKTTDFKKISKSTDFDFFFGWSF</sequence>
<dbReference type="PANTHER" id="PTHR36842:SF1">
    <property type="entry name" value="PROTEIN TOLB"/>
    <property type="match status" value="1"/>
</dbReference>
<reference evidence="3 4" key="1">
    <citation type="journal article" date="2015" name="Microbiome">
        <title>Genomic resolution of linkages in carbon, nitrogen, and sulfur cycling among widespread estuary sediment bacteria.</title>
        <authorList>
            <person name="Baker B.J."/>
            <person name="Lazar C.S."/>
            <person name="Teske A.P."/>
            <person name="Dick G.J."/>
        </authorList>
    </citation>
    <scope>NUCLEOTIDE SEQUENCE [LARGE SCALE GENOMIC DNA]</scope>
    <source>
        <strain evidence="3">DG_54_3</strain>
    </source>
</reference>
<name>A0A0S7Y1H1_UNCSA</name>
<dbReference type="Gene3D" id="2.120.10.30">
    <property type="entry name" value="TolB, C-terminal domain"/>
    <property type="match status" value="2"/>
</dbReference>
<comment type="similarity">
    <text evidence="1">Belongs to the TolB family.</text>
</comment>